<protein>
    <submittedName>
        <fullName evidence="1">Uncharacterized protein</fullName>
    </submittedName>
</protein>
<keyword evidence="2" id="KW-1185">Reference proteome</keyword>
<proteinExistence type="predicted"/>
<evidence type="ECO:0000313" key="2">
    <source>
        <dbReference type="Proteomes" id="UP001244341"/>
    </source>
</evidence>
<evidence type="ECO:0000313" key="1">
    <source>
        <dbReference type="EMBL" id="WIA13664.1"/>
    </source>
</evidence>
<accession>A0ABY8TX03</accession>
<gene>
    <name evidence="1" type="ORF">OEZ85_007226</name>
</gene>
<dbReference type="EMBL" id="CP126211">
    <property type="protein sequence ID" value="WIA13664.1"/>
    <property type="molecule type" value="Genomic_DNA"/>
</dbReference>
<reference evidence="1 2" key="1">
    <citation type="submission" date="2023-05" db="EMBL/GenBank/DDBJ databases">
        <title>A 100% complete, gapless, phased diploid assembly of the Scenedesmus obliquus UTEX 3031 genome.</title>
        <authorList>
            <person name="Biondi T.C."/>
            <person name="Hanschen E.R."/>
            <person name="Kwon T."/>
            <person name="Eng W."/>
            <person name="Kruse C.P.S."/>
            <person name="Koehler S.I."/>
            <person name="Kunde Y."/>
            <person name="Gleasner C.D."/>
            <person name="You Mak K.T."/>
            <person name="Polle J."/>
            <person name="Hovde B.T."/>
            <person name="Starkenburg S.R."/>
        </authorList>
    </citation>
    <scope>NUCLEOTIDE SEQUENCE [LARGE SCALE GENOMIC DNA]</scope>
    <source>
        <strain evidence="1 2">DOE0152z</strain>
    </source>
</reference>
<sequence length="66" mass="7373">MLSCRCRAPGVWPQHGMAIIKCCFKAPSLKKYPGALMLYKTASRSIKVLHETYYTPGVETRQGAKV</sequence>
<name>A0ABY8TX03_TETOB</name>
<dbReference type="Proteomes" id="UP001244341">
    <property type="component" value="Chromosome 4b"/>
</dbReference>
<organism evidence="1 2">
    <name type="scientific">Tetradesmus obliquus</name>
    <name type="common">Green alga</name>
    <name type="synonym">Acutodesmus obliquus</name>
    <dbReference type="NCBI Taxonomy" id="3088"/>
    <lineage>
        <taxon>Eukaryota</taxon>
        <taxon>Viridiplantae</taxon>
        <taxon>Chlorophyta</taxon>
        <taxon>core chlorophytes</taxon>
        <taxon>Chlorophyceae</taxon>
        <taxon>CS clade</taxon>
        <taxon>Sphaeropleales</taxon>
        <taxon>Scenedesmaceae</taxon>
        <taxon>Tetradesmus</taxon>
    </lineage>
</organism>